<dbReference type="PANTHER" id="PTHR14097">
    <property type="entry name" value="OXIDOREDUCTASE HTATIP2"/>
    <property type="match status" value="1"/>
</dbReference>
<evidence type="ECO:0000313" key="8">
    <source>
        <dbReference type="Proteomes" id="UP000215453"/>
    </source>
</evidence>
<dbReference type="GO" id="GO:0005741">
    <property type="term" value="C:mitochondrial outer membrane"/>
    <property type="evidence" value="ECO:0007669"/>
    <property type="project" value="UniProtKB-SubCell"/>
</dbReference>
<dbReference type="Proteomes" id="UP000215453">
    <property type="component" value="Chromosome 1"/>
</dbReference>
<dbReference type="PANTHER" id="PTHR14097:SF7">
    <property type="entry name" value="OXIDOREDUCTASE HTATIP2"/>
    <property type="match status" value="1"/>
</dbReference>
<evidence type="ECO:0000256" key="2">
    <source>
        <dbReference type="ARBA" id="ARBA00006617"/>
    </source>
</evidence>
<evidence type="ECO:0000256" key="5">
    <source>
        <dbReference type="ARBA" id="ARBA00023128"/>
    </source>
</evidence>
<comment type="subcellular location">
    <subcellularLocation>
        <location evidence="1">Mitochondrion outer membrane</location>
        <topology evidence="1">Peripheral membrane protein</topology>
    </subcellularLocation>
</comment>
<proteinExistence type="inferred from homology"/>
<gene>
    <name evidence="7" type="ORF">ZT1A5_G1387</name>
</gene>
<evidence type="ECO:0008006" key="9">
    <source>
        <dbReference type="Google" id="ProtNLM"/>
    </source>
</evidence>
<evidence type="ECO:0000256" key="4">
    <source>
        <dbReference type="ARBA" id="ARBA00022946"/>
    </source>
</evidence>
<keyword evidence="5" id="KW-0496">Mitochondrion</keyword>
<evidence type="ECO:0000256" key="6">
    <source>
        <dbReference type="ARBA" id="ARBA00023136"/>
    </source>
</evidence>
<organism evidence="7 8">
    <name type="scientific">Zymoseptoria tritici ST99CH_1A5</name>
    <dbReference type="NCBI Taxonomy" id="1276529"/>
    <lineage>
        <taxon>Eukaryota</taxon>
        <taxon>Fungi</taxon>
        <taxon>Dikarya</taxon>
        <taxon>Ascomycota</taxon>
        <taxon>Pezizomycotina</taxon>
        <taxon>Dothideomycetes</taxon>
        <taxon>Dothideomycetidae</taxon>
        <taxon>Mycosphaerellales</taxon>
        <taxon>Mycosphaerellaceae</taxon>
        <taxon>Zymoseptoria</taxon>
    </lineage>
</organism>
<accession>A0A1Y6L623</accession>
<evidence type="ECO:0000313" key="7">
    <source>
        <dbReference type="EMBL" id="SMY19952.1"/>
    </source>
</evidence>
<dbReference type="GO" id="GO:0051170">
    <property type="term" value="P:import into nucleus"/>
    <property type="evidence" value="ECO:0007669"/>
    <property type="project" value="TreeGrafter"/>
</dbReference>
<keyword evidence="4" id="KW-0809">Transit peptide</keyword>
<dbReference type="InterPro" id="IPR014843">
    <property type="entry name" value="Him1/Fmp52"/>
</dbReference>
<dbReference type="SUPFAM" id="SSF51735">
    <property type="entry name" value="NAD(P)-binding Rossmann-fold domains"/>
    <property type="match status" value="1"/>
</dbReference>
<protein>
    <recommendedName>
        <fullName evidence="9">NAD(P)-binding domain-containing protein</fullName>
    </recommendedName>
</protein>
<reference evidence="7 8" key="1">
    <citation type="submission" date="2016-10" db="EMBL/GenBank/DDBJ databases">
        <authorList>
            <person name="Varghese N."/>
        </authorList>
    </citation>
    <scope>NUCLEOTIDE SEQUENCE [LARGE SCALE GENOMIC DNA]</scope>
</reference>
<dbReference type="Gene3D" id="3.40.50.720">
    <property type="entry name" value="NAD(P)-binding Rossmann-like Domain"/>
    <property type="match status" value="1"/>
</dbReference>
<sequence>MASVCLVGATGLVGSHILSTLKTTEKVKKIAAFARRELPADAKLEAIVSKDTTSWPQQFPTGIDLFVSALGTTRAAAGGLDEQRKIDYDLNLALAQAAKAAGTKAYVLISSSGANSSSMMGYAKLKGDLEDAVAAVGFEHVIIIRPGLIVGSRNESRIPEFVLRKIADCAGAVSAKLKDPWAQDSDVIAKAAVKAGLECLSGKTKEKVQIIGQSDVIRLGRTEWNL</sequence>
<keyword evidence="6" id="KW-0472">Membrane</keyword>
<keyword evidence="3" id="KW-1000">Mitochondrion outer membrane</keyword>
<dbReference type="AlphaFoldDB" id="A0A1Y6L623"/>
<comment type="similarity">
    <text evidence="2">Belongs to the FMP52 family.</text>
</comment>
<dbReference type="InterPro" id="IPR036291">
    <property type="entry name" value="NAD(P)-bd_dom_sf"/>
</dbReference>
<dbReference type="EMBL" id="LT882676">
    <property type="protein sequence ID" value="SMY19952.1"/>
    <property type="molecule type" value="Genomic_DNA"/>
</dbReference>
<evidence type="ECO:0000256" key="1">
    <source>
        <dbReference type="ARBA" id="ARBA00004450"/>
    </source>
</evidence>
<dbReference type="Pfam" id="PF08732">
    <property type="entry name" value="HIM1"/>
    <property type="match status" value="1"/>
</dbReference>
<name>A0A1Y6L623_ZYMTR</name>
<dbReference type="FunFam" id="3.40.50.720:FF:000366">
    <property type="entry name" value="Protein FMP52, mitochondrial"/>
    <property type="match status" value="1"/>
</dbReference>
<evidence type="ECO:0000256" key="3">
    <source>
        <dbReference type="ARBA" id="ARBA00022787"/>
    </source>
</evidence>